<feature type="transmembrane region" description="Helical" evidence="1">
    <location>
        <begin position="7"/>
        <end position="25"/>
    </location>
</feature>
<dbReference type="RefSeq" id="WP_018976049.1">
    <property type="nucleotide sequence ID" value="NZ_BMLN01000004.1"/>
</dbReference>
<feature type="transmembrane region" description="Helical" evidence="1">
    <location>
        <begin position="37"/>
        <end position="56"/>
    </location>
</feature>
<keyword evidence="1" id="KW-0812">Transmembrane</keyword>
<gene>
    <name evidence="2" type="ORF">GCM10010969_17900</name>
</gene>
<reference evidence="3" key="1">
    <citation type="journal article" date="2019" name="Int. J. Syst. Evol. Microbiol.">
        <title>The Global Catalogue of Microorganisms (GCM) 10K type strain sequencing project: providing services to taxonomists for standard genome sequencing and annotation.</title>
        <authorList>
            <consortium name="The Broad Institute Genomics Platform"/>
            <consortium name="The Broad Institute Genome Sequencing Center for Infectious Disease"/>
            <person name="Wu L."/>
            <person name="Ma J."/>
        </authorList>
    </citation>
    <scope>NUCLEOTIDE SEQUENCE [LARGE SCALE GENOMIC DNA]</scope>
    <source>
        <strain evidence="3">CGMCC 1.6964</strain>
    </source>
</reference>
<keyword evidence="1" id="KW-1133">Transmembrane helix</keyword>
<protein>
    <submittedName>
        <fullName evidence="2">Uncharacterized protein</fullName>
    </submittedName>
</protein>
<proteinExistence type="predicted"/>
<dbReference type="Proteomes" id="UP000606653">
    <property type="component" value="Unassembled WGS sequence"/>
</dbReference>
<keyword evidence="3" id="KW-1185">Reference proteome</keyword>
<accession>A0ABQ2L153</accession>
<evidence type="ECO:0000313" key="3">
    <source>
        <dbReference type="Proteomes" id="UP000606653"/>
    </source>
</evidence>
<comment type="caution">
    <text evidence="2">The sequence shown here is derived from an EMBL/GenBank/DDBJ whole genome shotgun (WGS) entry which is preliminary data.</text>
</comment>
<evidence type="ECO:0000313" key="2">
    <source>
        <dbReference type="EMBL" id="GGN98610.1"/>
    </source>
</evidence>
<organism evidence="2 3">
    <name type="scientific">Saccharibacillus kuerlensis</name>
    <dbReference type="NCBI Taxonomy" id="459527"/>
    <lineage>
        <taxon>Bacteria</taxon>
        <taxon>Bacillati</taxon>
        <taxon>Bacillota</taxon>
        <taxon>Bacilli</taxon>
        <taxon>Bacillales</taxon>
        <taxon>Paenibacillaceae</taxon>
        <taxon>Saccharibacillus</taxon>
    </lineage>
</organism>
<feature type="transmembrane region" description="Helical" evidence="1">
    <location>
        <begin position="68"/>
        <end position="91"/>
    </location>
</feature>
<keyword evidence="1" id="KW-0472">Membrane</keyword>
<name>A0ABQ2L153_9BACL</name>
<dbReference type="EMBL" id="BMLN01000004">
    <property type="protein sequence ID" value="GGN98610.1"/>
    <property type="molecule type" value="Genomic_DNA"/>
</dbReference>
<evidence type="ECO:0000256" key="1">
    <source>
        <dbReference type="SAM" id="Phobius"/>
    </source>
</evidence>
<sequence length="93" mass="10352">MRSQQLFSAILVLLISAAAAYLFFSPTVNFRLYESEWLPGFLVALTGAGLGMLLLFPHRHQSVLCRVVLWGSWAVLLLYVLVLTPFAVLLFGP</sequence>